<dbReference type="InterPro" id="IPR001352">
    <property type="entry name" value="RNase_HII/HIII"/>
</dbReference>
<evidence type="ECO:0000259" key="14">
    <source>
        <dbReference type="PROSITE" id="PS51975"/>
    </source>
</evidence>
<feature type="binding site" evidence="12">
    <location>
        <position position="33"/>
    </location>
    <ligand>
        <name>a divalent metal cation</name>
        <dbReference type="ChEBI" id="CHEBI:60240"/>
    </ligand>
</feature>
<evidence type="ECO:0000256" key="10">
    <source>
        <dbReference type="ARBA" id="ARBA00022801"/>
    </source>
</evidence>
<dbReference type="InterPro" id="IPR012337">
    <property type="entry name" value="RNaseH-like_sf"/>
</dbReference>
<dbReference type="InterPro" id="IPR036397">
    <property type="entry name" value="RNaseH_sf"/>
</dbReference>
<feature type="domain" description="RNase H type-2" evidence="14">
    <location>
        <begin position="27"/>
        <end position="241"/>
    </location>
</feature>
<evidence type="ECO:0000313" key="16">
    <source>
        <dbReference type="Proteomes" id="UP001624684"/>
    </source>
</evidence>
<comment type="cofactor">
    <cofactor evidence="12">
        <name>Mn(2+)</name>
        <dbReference type="ChEBI" id="CHEBI:29035"/>
    </cofactor>
    <cofactor evidence="12">
        <name>Mg(2+)</name>
        <dbReference type="ChEBI" id="CHEBI:18420"/>
    </cofactor>
    <text evidence="12">Manganese or magnesium. Binds 1 divalent metal ion per monomer in the absence of substrate. May bind a second metal ion after substrate binding.</text>
</comment>
<evidence type="ECO:0000256" key="11">
    <source>
        <dbReference type="ARBA" id="ARBA00023211"/>
    </source>
</evidence>
<evidence type="ECO:0000256" key="9">
    <source>
        <dbReference type="ARBA" id="ARBA00022759"/>
    </source>
</evidence>
<evidence type="ECO:0000313" key="15">
    <source>
        <dbReference type="EMBL" id="MFL1732494.1"/>
    </source>
</evidence>
<evidence type="ECO:0000256" key="13">
    <source>
        <dbReference type="RuleBase" id="RU003515"/>
    </source>
</evidence>
<keyword evidence="11" id="KW-0464">Manganese</keyword>
<name>A0ABW8U8U2_9GAMM</name>
<evidence type="ECO:0000256" key="8">
    <source>
        <dbReference type="ARBA" id="ARBA00022723"/>
    </source>
</evidence>
<proteinExistence type="inferred from homology"/>
<feature type="binding site" evidence="12">
    <location>
        <position position="143"/>
    </location>
    <ligand>
        <name>a divalent metal cation</name>
        <dbReference type="ChEBI" id="CHEBI:60240"/>
    </ligand>
</feature>
<dbReference type="PANTHER" id="PTHR10954:SF18">
    <property type="entry name" value="RIBONUCLEASE HII"/>
    <property type="match status" value="1"/>
</dbReference>
<keyword evidence="10 12" id="KW-0378">Hydrolase</keyword>
<protein>
    <recommendedName>
        <fullName evidence="13">Ribonuclease</fullName>
        <ecNumber evidence="13">3.1.26.4</ecNumber>
    </recommendedName>
</protein>
<dbReference type="GO" id="GO:0004523">
    <property type="term" value="F:RNA-DNA hybrid ribonuclease activity"/>
    <property type="evidence" value="ECO:0007669"/>
    <property type="project" value="UniProtKB-EC"/>
</dbReference>
<dbReference type="RefSeq" id="WP_407069091.1">
    <property type="nucleotide sequence ID" value="NZ_JBJJXE010000007.1"/>
</dbReference>
<evidence type="ECO:0000256" key="7">
    <source>
        <dbReference type="ARBA" id="ARBA00022722"/>
    </source>
</evidence>
<dbReference type="SUPFAM" id="SSF53098">
    <property type="entry name" value="Ribonuclease H-like"/>
    <property type="match status" value="1"/>
</dbReference>
<keyword evidence="8 12" id="KW-0479">Metal-binding</keyword>
<dbReference type="InterPro" id="IPR022898">
    <property type="entry name" value="RNase_HII"/>
</dbReference>
<dbReference type="EC" id="3.1.26.4" evidence="13"/>
<evidence type="ECO:0000256" key="6">
    <source>
        <dbReference type="ARBA" id="ARBA00022490"/>
    </source>
</evidence>
<comment type="caution">
    <text evidence="15">The sequence shown here is derived from an EMBL/GenBank/DDBJ whole genome shotgun (WGS) entry which is preliminary data.</text>
</comment>
<organism evidence="15 16">
    <name type="scientific">Moraxella oculi</name>
    <dbReference type="NCBI Taxonomy" id="2940516"/>
    <lineage>
        <taxon>Bacteria</taxon>
        <taxon>Pseudomonadati</taxon>
        <taxon>Pseudomonadota</taxon>
        <taxon>Gammaproteobacteria</taxon>
        <taxon>Moraxellales</taxon>
        <taxon>Moraxellaceae</taxon>
        <taxon>Moraxella</taxon>
    </lineage>
</organism>
<gene>
    <name evidence="15" type="ORF">ACJHVH_05735</name>
</gene>
<keyword evidence="7 12" id="KW-0540">Nuclease</keyword>
<dbReference type="CDD" id="cd07182">
    <property type="entry name" value="RNase_HII_bacteria_HII_like"/>
    <property type="match status" value="1"/>
</dbReference>
<comment type="function">
    <text evidence="3 13">Endonuclease that specifically degrades the RNA of RNA-DNA hybrids.</text>
</comment>
<dbReference type="Proteomes" id="UP001624684">
    <property type="component" value="Unassembled WGS sequence"/>
</dbReference>
<comment type="catalytic activity">
    <reaction evidence="1 12 13">
        <text>Endonucleolytic cleavage to 5'-phosphomonoester.</text>
        <dbReference type="EC" id="3.1.26.4"/>
    </reaction>
</comment>
<dbReference type="EMBL" id="JBJJXE010000007">
    <property type="protein sequence ID" value="MFL1732494.1"/>
    <property type="molecule type" value="Genomic_DNA"/>
</dbReference>
<dbReference type="Pfam" id="PF01351">
    <property type="entry name" value="RNase_HII"/>
    <property type="match status" value="1"/>
</dbReference>
<evidence type="ECO:0000256" key="3">
    <source>
        <dbReference type="ARBA" id="ARBA00004065"/>
    </source>
</evidence>
<reference evidence="15 16" key="1">
    <citation type="submission" date="2024-11" db="EMBL/GenBank/DDBJ databases">
        <title>First Report of Moraxella oculi in Brazil in an Infectious Bovine Keratoconjunctivitis Outbreak.</title>
        <authorList>
            <person name="Carvalho C.V."/>
            <person name="Domingues R."/>
            <person name="Coutinho C."/>
            <person name="Honorio N.T.B.S."/>
            <person name="Faza D.R.L.R."/>
            <person name="Carvalho W.A."/>
            <person name="Machado A.B.F."/>
            <person name="Martins M.F."/>
            <person name="Gaspar E.B."/>
        </authorList>
    </citation>
    <scope>NUCLEOTIDE SEQUENCE [LARGE SCALE GENOMIC DNA]</scope>
    <source>
        <strain evidence="15 16">2117LE</strain>
    </source>
</reference>
<dbReference type="Gene3D" id="3.30.420.10">
    <property type="entry name" value="Ribonuclease H-like superfamily/Ribonuclease H"/>
    <property type="match status" value="1"/>
</dbReference>
<keyword evidence="9 12" id="KW-0255">Endonuclease</keyword>
<sequence length="258" mass="28508">MKIHSQHIYDDQCAILVHKNHDIHSNHITIGVDEVGRGALFGHMTVSAVILDDDMTGEFDCIDLTDTPIAIINDSKKLSIKKRTLAYHAIKKTSQSHAIVDVPACVIDDIDIHQATLLGMRLAIENLITLNNLSPEHTTIIIDGDATPILACTFDAYQLGIQTLIKGDGLHSSVACASILAKVHRDAAIDNLAKNHPEYHLDRHKGYPTKAHIQAIHQHGILPQHRKSFNPIRTLLHQAKIPSMTGLSTPRMDQIIPF</sequence>
<keyword evidence="6" id="KW-0963">Cytoplasm</keyword>
<evidence type="ECO:0000256" key="5">
    <source>
        <dbReference type="ARBA" id="ARBA00007383"/>
    </source>
</evidence>
<comment type="subcellular location">
    <subcellularLocation>
        <location evidence="4">Cytoplasm</location>
    </subcellularLocation>
</comment>
<comment type="similarity">
    <text evidence="5 13">Belongs to the RNase HII family.</text>
</comment>
<evidence type="ECO:0000256" key="1">
    <source>
        <dbReference type="ARBA" id="ARBA00000077"/>
    </source>
</evidence>
<dbReference type="NCBIfam" id="NF000595">
    <property type="entry name" value="PRK00015.1-3"/>
    <property type="match status" value="1"/>
</dbReference>
<accession>A0ABW8U8U2</accession>
<dbReference type="PROSITE" id="PS51975">
    <property type="entry name" value="RNASE_H_2"/>
    <property type="match status" value="1"/>
</dbReference>
<keyword evidence="16" id="KW-1185">Reference proteome</keyword>
<dbReference type="PANTHER" id="PTHR10954">
    <property type="entry name" value="RIBONUCLEASE H2 SUBUNIT A"/>
    <property type="match status" value="1"/>
</dbReference>
<evidence type="ECO:0000256" key="4">
    <source>
        <dbReference type="ARBA" id="ARBA00004496"/>
    </source>
</evidence>
<dbReference type="InterPro" id="IPR024567">
    <property type="entry name" value="RNase_HII/HIII_dom"/>
</dbReference>
<evidence type="ECO:0000256" key="2">
    <source>
        <dbReference type="ARBA" id="ARBA00001946"/>
    </source>
</evidence>
<comment type="cofactor">
    <cofactor evidence="2">
        <name>Mg(2+)</name>
        <dbReference type="ChEBI" id="CHEBI:18420"/>
    </cofactor>
</comment>
<feature type="binding site" evidence="12">
    <location>
        <position position="34"/>
    </location>
    <ligand>
        <name>a divalent metal cation</name>
        <dbReference type="ChEBI" id="CHEBI:60240"/>
    </ligand>
</feature>
<evidence type="ECO:0000256" key="12">
    <source>
        <dbReference type="PROSITE-ProRule" id="PRU01319"/>
    </source>
</evidence>